<protein>
    <recommendedName>
        <fullName evidence="1">RPW8 domain-containing protein</fullName>
    </recommendedName>
</protein>
<dbReference type="InterPro" id="IPR008808">
    <property type="entry name" value="Powdery_mildew-R_dom"/>
</dbReference>
<evidence type="ECO:0000313" key="2">
    <source>
        <dbReference type="EMBL" id="KAK7349697.1"/>
    </source>
</evidence>
<sequence length="177" mass="19787">MEDVGGAAMGAIFGEILKTLLKKKNKAIKFNSTLANFQSIIETLDPWIKQIAQLNNDLGRPKKEIESLISEMEKGSKLISDCSQIHKMNFLAKIRYQKKIKAHLGSLCMLFSFVMVAHVVRDQKEALLATKSTRNESSFLSAEEVTGSDGSWIYDSQEMKLNNETAIETNSVEEAIN</sequence>
<dbReference type="Pfam" id="PF05659">
    <property type="entry name" value="RPW8"/>
    <property type="match status" value="1"/>
</dbReference>
<evidence type="ECO:0000313" key="3">
    <source>
        <dbReference type="Proteomes" id="UP001367508"/>
    </source>
</evidence>
<dbReference type="EMBL" id="JAYMYQ010000002">
    <property type="protein sequence ID" value="KAK7349697.1"/>
    <property type="molecule type" value="Genomic_DNA"/>
</dbReference>
<proteinExistence type="predicted"/>
<feature type="domain" description="RPW8" evidence="1">
    <location>
        <begin position="1"/>
        <end position="149"/>
    </location>
</feature>
<dbReference type="PROSITE" id="PS51153">
    <property type="entry name" value="RPW8"/>
    <property type="match status" value="1"/>
</dbReference>
<organism evidence="2 3">
    <name type="scientific">Canavalia gladiata</name>
    <name type="common">Sword bean</name>
    <name type="synonym">Dolichos gladiatus</name>
    <dbReference type="NCBI Taxonomy" id="3824"/>
    <lineage>
        <taxon>Eukaryota</taxon>
        <taxon>Viridiplantae</taxon>
        <taxon>Streptophyta</taxon>
        <taxon>Embryophyta</taxon>
        <taxon>Tracheophyta</taxon>
        <taxon>Spermatophyta</taxon>
        <taxon>Magnoliopsida</taxon>
        <taxon>eudicotyledons</taxon>
        <taxon>Gunneridae</taxon>
        <taxon>Pentapetalae</taxon>
        <taxon>rosids</taxon>
        <taxon>fabids</taxon>
        <taxon>Fabales</taxon>
        <taxon>Fabaceae</taxon>
        <taxon>Papilionoideae</taxon>
        <taxon>50 kb inversion clade</taxon>
        <taxon>NPAAA clade</taxon>
        <taxon>indigoferoid/millettioid clade</taxon>
        <taxon>Phaseoleae</taxon>
        <taxon>Canavalia</taxon>
    </lineage>
</organism>
<dbReference type="Proteomes" id="UP001367508">
    <property type="component" value="Unassembled WGS sequence"/>
</dbReference>
<dbReference type="AlphaFoldDB" id="A0AAN9QVR2"/>
<reference evidence="2 3" key="1">
    <citation type="submission" date="2024-01" db="EMBL/GenBank/DDBJ databases">
        <title>The genomes of 5 underutilized Papilionoideae crops provide insights into root nodulation and disease resistanc.</title>
        <authorList>
            <person name="Jiang F."/>
        </authorList>
    </citation>
    <scope>NUCLEOTIDE SEQUENCE [LARGE SCALE GENOMIC DNA]</scope>
    <source>
        <strain evidence="2">LVBAO_FW01</strain>
        <tissue evidence="2">Leaves</tissue>
    </source>
</reference>
<gene>
    <name evidence="2" type="ORF">VNO77_07276</name>
</gene>
<evidence type="ECO:0000259" key="1">
    <source>
        <dbReference type="PROSITE" id="PS51153"/>
    </source>
</evidence>
<keyword evidence="3" id="KW-1185">Reference proteome</keyword>
<comment type="caution">
    <text evidence="2">The sequence shown here is derived from an EMBL/GenBank/DDBJ whole genome shotgun (WGS) entry which is preliminary data.</text>
</comment>
<accession>A0AAN9QVR2</accession>
<name>A0AAN9QVR2_CANGL</name>